<organism evidence="1 2">
    <name type="scientific">Aphis craccivora</name>
    <name type="common">Cowpea aphid</name>
    <dbReference type="NCBI Taxonomy" id="307492"/>
    <lineage>
        <taxon>Eukaryota</taxon>
        <taxon>Metazoa</taxon>
        <taxon>Ecdysozoa</taxon>
        <taxon>Arthropoda</taxon>
        <taxon>Hexapoda</taxon>
        <taxon>Insecta</taxon>
        <taxon>Pterygota</taxon>
        <taxon>Neoptera</taxon>
        <taxon>Paraneoptera</taxon>
        <taxon>Hemiptera</taxon>
        <taxon>Sternorrhyncha</taxon>
        <taxon>Aphidomorpha</taxon>
        <taxon>Aphidoidea</taxon>
        <taxon>Aphididae</taxon>
        <taxon>Aphidini</taxon>
        <taxon>Aphis</taxon>
        <taxon>Aphis</taxon>
    </lineage>
</organism>
<dbReference type="Proteomes" id="UP000478052">
    <property type="component" value="Unassembled WGS sequence"/>
</dbReference>
<reference evidence="1 2" key="1">
    <citation type="submission" date="2019-08" db="EMBL/GenBank/DDBJ databases">
        <title>Whole genome of Aphis craccivora.</title>
        <authorList>
            <person name="Voronova N.V."/>
            <person name="Shulinski R.S."/>
            <person name="Bandarenka Y.V."/>
            <person name="Zhorov D.G."/>
            <person name="Warner D."/>
        </authorList>
    </citation>
    <scope>NUCLEOTIDE SEQUENCE [LARGE SCALE GENOMIC DNA]</scope>
    <source>
        <strain evidence="1">180601</strain>
        <tissue evidence="1">Whole Body</tissue>
    </source>
</reference>
<keyword evidence="2" id="KW-1185">Reference proteome</keyword>
<dbReference type="EMBL" id="VUJU01015744">
    <property type="protein sequence ID" value="KAF0692247.1"/>
    <property type="molecule type" value="Genomic_DNA"/>
</dbReference>
<proteinExistence type="predicted"/>
<evidence type="ECO:0000313" key="2">
    <source>
        <dbReference type="Proteomes" id="UP000478052"/>
    </source>
</evidence>
<protein>
    <submittedName>
        <fullName evidence="1">THAP-type domain-containing protein</fullName>
    </submittedName>
</protein>
<comment type="caution">
    <text evidence="1">The sequence shown here is derived from an EMBL/GenBank/DDBJ whole genome shotgun (WGS) entry which is preliminary data.</text>
</comment>
<gene>
    <name evidence="1" type="ORF">FWK35_00033550</name>
</gene>
<dbReference type="OrthoDB" id="7312725at2759"/>
<name>A0A6G0VK32_APHCR</name>
<sequence>MKQHIYHQDPLDNHRSQLMKLIIEHYISLRLNHITRMHSIQMTGKNVRLLTSITVRSAGIRN</sequence>
<evidence type="ECO:0000313" key="1">
    <source>
        <dbReference type="EMBL" id="KAF0692247.1"/>
    </source>
</evidence>
<dbReference type="AlphaFoldDB" id="A0A6G0VK32"/>
<accession>A0A6G0VK32</accession>